<evidence type="ECO:0000313" key="1">
    <source>
        <dbReference type="EMBL" id="ARF12565.1"/>
    </source>
</evidence>
<accession>A0A1V0SLF3</accession>
<proteinExistence type="predicted"/>
<gene>
    <name evidence="1" type="ORF">Klosneuvirus_7_10</name>
</gene>
<sequence length="475" mass="56582">MDPNYFKKFFNNKEYSDFIMEDDDHNILYLHSFIMRQNEYFDTWFKSPISNKSEMRVSNIEMAKKLVNYIYGNEFTVDNNINFEDFFDLVDLTYMWLFPQKIKDQEFKFVIYFYEALLKNDINNAIPLYNYFGNHPTVTIESPKIRDRYTNPRDQDKNYNGKWLIDTIKNYVSANILNLNGGFINLPVAKFLAYDKYIMACIEHKYYDKIAEHTEVNNNTYINSLNKYINDHIQKIELTILTSKIAKFLDIENNTILSLKFNMYDQINNFDGTPDERLVKRINNYINRIINQCDKKLLNTKIMTYLEPQIQANLYVKFGEYDKLIGIQSYCIKEAFKVYYTADIFTVNQLNAILTANSIVTINDNIDKQQSSWKILYIQSFVPFKGTLYISVGQCKRKGEDIITINIHKTLSKQDKIRINNNEYTIKSMKSNNNKENDIIRPVFDLIEYTCLLDKNIDNIEEHKHYYVYKVRELN</sequence>
<dbReference type="Gene3D" id="3.30.710.10">
    <property type="entry name" value="Potassium Channel Kv1.1, Chain A"/>
    <property type="match status" value="1"/>
</dbReference>
<name>A0A1V0SLF3_9VIRU</name>
<dbReference type="InterPro" id="IPR011333">
    <property type="entry name" value="SKP1/BTB/POZ_sf"/>
</dbReference>
<organism evidence="1">
    <name type="scientific">Klosneuvirus KNV1</name>
    <dbReference type="NCBI Taxonomy" id="1977640"/>
    <lineage>
        <taxon>Viruses</taxon>
        <taxon>Varidnaviria</taxon>
        <taxon>Bamfordvirae</taxon>
        <taxon>Nucleocytoviricota</taxon>
        <taxon>Megaviricetes</taxon>
        <taxon>Imitervirales</taxon>
        <taxon>Mimiviridae</taxon>
        <taxon>Klosneuvirinae</taxon>
        <taxon>Klosneuvirus</taxon>
    </lineage>
</organism>
<reference evidence="1" key="1">
    <citation type="journal article" date="2017" name="Science">
        <title>Giant viruses with an expanded complement of translation system components.</title>
        <authorList>
            <person name="Schulz F."/>
            <person name="Yutin N."/>
            <person name="Ivanova N.N."/>
            <person name="Ortega D.R."/>
            <person name="Lee T.K."/>
            <person name="Vierheilig J."/>
            <person name="Daims H."/>
            <person name="Horn M."/>
            <person name="Wagner M."/>
            <person name="Jensen G.J."/>
            <person name="Kyrpides N.C."/>
            <person name="Koonin E.V."/>
            <person name="Woyke T."/>
        </authorList>
    </citation>
    <scope>NUCLEOTIDE SEQUENCE</scope>
    <source>
        <strain evidence="1">KNV1</strain>
    </source>
</reference>
<protein>
    <recommendedName>
        <fullName evidence="2">BTB domain-containing protein</fullName>
    </recommendedName>
</protein>
<evidence type="ECO:0008006" key="2">
    <source>
        <dbReference type="Google" id="ProtNLM"/>
    </source>
</evidence>
<dbReference type="EMBL" id="KY684114">
    <property type="protein sequence ID" value="ARF12565.1"/>
    <property type="molecule type" value="Genomic_DNA"/>
</dbReference>